<dbReference type="Pfam" id="PF09836">
    <property type="entry name" value="DUF2063"/>
    <property type="match status" value="1"/>
</dbReference>
<comment type="caution">
    <text evidence="2">The sequence shown here is derived from an EMBL/GenBank/DDBJ whole genome shotgun (WGS) entry which is preliminary data.</text>
</comment>
<accession>A0A4R2PYP5</accession>
<feature type="domain" description="Putative DNA-binding" evidence="1">
    <location>
        <begin position="4"/>
        <end position="94"/>
    </location>
</feature>
<name>A0A4R2PYP5_9RHOB</name>
<proteinExistence type="predicted"/>
<organism evidence="2 3">
    <name type="scientific">Rhodovulum marinum</name>
    <dbReference type="NCBI Taxonomy" id="320662"/>
    <lineage>
        <taxon>Bacteria</taxon>
        <taxon>Pseudomonadati</taxon>
        <taxon>Pseudomonadota</taxon>
        <taxon>Alphaproteobacteria</taxon>
        <taxon>Rhodobacterales</taxon>
        <taxon>Paracoccaceae</taxon>
        <taxon>Rhodovulum</taxon>
    </lineage>
</organism>
<dbReference type="InterPro" id="IPR044922">
    <property type="entry name" value="DUF2063_N_sf"/>
</dbReference>
<dbReference type="OrthoDB" id="4146344at2"/>
<dbReference type="InterPro" id="IPR018640">
    <property type="entry name" value="DUF2063"/>
</dbReference>
<sequence length="246" mass="25749">MTGQDAFAAALLDPDRAPPGRLTGAGGAPAGRRFDVYRNNVVAGLIEALETGFPVVRALVGAAFFRAMAGEFVRAHPPRTPLLMLYGEALPGFLAGFPPVAHLGYLPDVARLELALRDSYHAADAAPVDPGALAALSPQALARARLRLAPAVRLVRSDWPIHGIWQAHHGGPRPPQGAQEVLVARPGFDPVPHLLPPGGYRGIAALRAGVPLGAALSDLQESNISALLQLLLQSRAISAITPEDAQ</sequence>
<dbReference type="RefSeq" id="WP_132461952.1">
    <property type="nucleotide sequence ID" value="NZ_SLXP01000005.1"/>
</dbReference>
<protein>
    <recommendedName>
        <fullName evidence="1">Putative DNA-binding domain-containing protein</fullName>
    </recommendedName>
</protein>
<keyword evidence="3" id="KW-1185">Reference proteome</keyword>
<evidence type="ECO:0000313" key="2">
    <source>
        <dbReference type="EMBL" id="TCP41383.1"/>
    </source>
</evidence>
<dbReference type="AlphaFoldDB" id="A0A4R2PYP5"/>
<evidence type="ECO:0000313" key="3">
    <source>
        <dbReference type="Proteomes" id="UP000294835"/>
    </source>
</evidence>
<evidence type="ECO:0000259" key="1">
    <source>
        <dbReference type="Pfam" id="PF09836"/>
    </source>
</evidence>
<gene>
    <name evidence="2" type="ORF">EV662_105130</name>
</gene>
<dbReference type="EMBL" id="SLXP01000005">
    <property type="protein sequence ID" value="TCP41383.1"/>
    <property type="molecule type" value="Genomic_DNA"/>
</dbReference>
<dbReference type="Gene3D" id="1.10.150.690">
    <property type="entry name" value="DUF2063"/>
    <property type="match status" value="1"/>
</dbReference>
<dbReference type="Proteomes" id="UP000294835">
    <property type="component" value="Unassembled WGS sequence"/>
</dbReference>
<reference evidence="2 3" key="1">
    <citation type="submission" date="2019-03" db="EMBL/GenBank/DDBJ databases">
        <title>Genomic Encyclopedia of Type Strains, Phase IV (KMG-IV): sequencing the most valuable type-strain genomes for metagenomic binning, comparative biology and taxonomic classification.</title>
        <authorList>
            <person name="Goeker M."/>
        </authorList>
    </citation>
    <scope>NUCLEOTIDE SEQUENCE [LARGE SCALE GENOMIC DNA]</scope>
    <source>
        <strain evidence="2 3">DSM 18063</strain>
    </source>
</reference>